<dbReference type="SUPFAM" id="SSF54001">
    <property type="entry name" value="Cysteine proteinases"/>
    <property type="match status" value="1"/>
</dbReference>
<dbReference type="Proteomes" id="UP000695022">
    <property type="component" value="Unplaced"/>
</dbReference>
<keyword evidence="2" id="KW-0645">Protease</keyword>
<evidence type="ECO:0000256" key="1">
    <source>
        <dbReference type="ARBA" id="ARBA00008455"/>
    </source>
</evidence>
<keyword evidence="6" id="KW-1015">Disulfide bond</keyword>
<feature type="domain" description="Peptidase C1A papain C-terminal" evidence="7">
    <location>
        <begin position="349"/>
        <end position="566"/>
    </location>
</feature>
<dbReference type="InterPro" id="IPR000668">
    <property type="entry name" value="Peptidase_C1A_C"/>
</dbReference>
<dbReference type="Gene3D" id="3.90.70.10">
    <property type="entry name" value="Cysteine proteinases"/>
    <property type="match status" value="1"/>
</dbReference>
<keyword evidence="3" id="KW-0378">Hydrolase</keyword>
<reference evidence="10" key="1">
    <citation type="submission" date="2025-08" db="UniProtKB">
        <authorList>
            <consortium name="RefSeq"/>
        </authorList>
    </citation>
    <scope>IDENTIFICATION</scope>
</reference>
<dbReference type="CDD" id="cd02248">
    <property type="entry name" value="Peptidase_C1A"/>
    <property type="match status" value="1"/>
</dbReference>
<evidence type="ECO:0000256" key="4">
    <source>
        <dbReference type="ARBA" id="ARBA00022807"/>
    </source>
</evidence>
<evidence type="ECO:0000313" key="10">
    <source>
        <dbReference type="RefSeq" id="XP_014666952.1"/>
    </source>
</evidence>
<proteinExistence type="inferred from homology"/>
<dbReference type="Pfam" id="PF00112">
    <property type="entry name" value="Peptidase_C1"/>
    <property type="match status" value="1"/>
</dbReference>
<dbReference type="PANTHER" id="PTHR12411">
    <property type="entry name" value="CYSTEINE PROTEASE FAMILY C1-RELATED"/>
    <property type="match status" value="1"/>
</dbReference>
<gene>
    <name evidence="10" type="primary">LOC106808657</name>
</gene>
<dbReference type="RefSeq" id="XP_014666952.1">
    <property type="nucleotide sequence ID" value="XM_014811466.1"/>
</dbReference>
<dbReference type="SMART" id="SM00848">
    <property type="entry name" value="Inhibitor_I29"/>
    <property type="match status" value="1"/>
</dbReference>
<organism evidence="9 10">
    <name type="scientific">Priapulus caudatus</name>
    <name type="common">Priapulid worm</name>
    <dbReference type="NCBI Taxonomy" id="37621"/>
    <lineage>
        <taxon>Eukaryota</taxon>
        <taxon>Metazoa</taxon>
        <taxon>Ecdysozoa</taxon>
        <taxon>Scalidophora</taxon>
        <taxon>Priapulida</taxon>
        <taxon>Priapulimorpha</taxon>
        <taxon>Priapulimorphida</taxon>
        <taxon>Priapulidae</taxon>
        <taxon>Priapulus</taxon>
    </lineage>
</organism>
<dbReference type="InterPro" id="IPR038765">
    <property type="entry name" value="Papain-like_cys_pep_sf"/>
</dbReference>
<evidence type="ECO:0000313" key="9">
    <source>
        <dbReference type="Proteomes" id="UP000695022"/>
    </source>
</evidence>
<dbReference type="InterPro" id="IPR025660">
    <property type="entry name" value="Pept_his_AS"/>
</dbReference>
<dbReference type="InterPro" id="IPR025661">
    <property type="entry name" value="Pept_asp_AS"/>
</dbReference>
<keyword evidence="4" id="KW-0788">Thiol protease</keyword>
<dbReference type="GeneID" id="106808657"/>
<evidence type="ECO:0000256" key="6">
    <source>
        <dbReference type="ARBA" id="ARBA00023157"/>
    </source>
</evidence>
<evidence type="ECO:0000259" key="7">
    <source>
        <dbReference type="SMART" id="SM00645"/>
    </source>
</evidence>
<accession>A0ABM1E431</accession>
<keyword evidence="9" id="KW-1185">Reference proteome</keyword>
<keyword evidence="5" id="KW-0865">Zymogen</keyword>
<dbReference type="InterPro" id="IPR039417">
    <property type="entry name" value="Peptidase_C1A_papain-like"/>
</dbReference>
<comment type="similarity">
    <text evidence="1">Belongs to the peptidase C1 family.</text>
</comment>
<dbReference type="PROSITE" id="PS00640">
    <property type="entry name" value="THIOL_PROTEASE_ASN"/>
    <property type="match status" value="1"/>
</dbReference>
<evidence type="ECO:0000256" key="3">
    <source>
        <dbReference type="ARBA" id="ARBA00022801"/>
    </source>
</evidence>
<evidence type="ECO:0000256" key="5">
    <source>
        <dbReference type="ARBA" id="ARBA00023145"/>
    </source>
</evidence>
<dbReference type="PROSITE" id="PS00639">
    <property type="entry name" value="THIOL_PROTEASE_HIS"/>
    <property type="match status" value="1"/>
</dbReference>
<dbReference type="PRINTS" id="PR00705">
    <property type="entry name" value="PAPAIN"/>
</dbReference>
<sequence length="567" mass="63357">MRPVIRDFQMTDGIANSERLTFSPRNVYKEGFHPTPTVKYQEPKKQLAPPTFSNRYFVTGVLSLPYAEIKEPFTAWYDAANEMSRIDYYGDMVQTYQRADEKSYGNSYKVTPMTNEIVKNVKSCFRVNGTANATVAVQSILPDTTGFVHLRNDTLDDDDCEVWHNVTVDGGKVNRYTLWLRRDAAGAPVPLRYEMRGYDTLLGSHYDKYEIAYADYDASPFNPAVFDVPAGLTCGGFPGPGVERRALANPMREYVAGDDAHAHESFTQYRERHGRRYDDEREHKLRKHVFRNNLRFIHSTNRANLGYQLAVNHLADRTDDELRATRGRLTSPHPNGKAFDKARYKGQAVPDSLDWRINGAVTPVKDQAVCGSCWSFGSTGAIEGALFVKTGQLVRLSQQNLMDCSWGYGNNACDGGEEWRSYEWAMKHGGIMSEDDYGSYIGQNGYCSFNPAKVATKVSGYVNVTSGDQEALKLALVNHGPVAVGIDASHKSLSFYANGVYYEPACGNTSDDLDHAVLAVGYGTLNGQPYWLIKNSWSTYWGNDGYVLMSQKDNNCGVATDATFVTI</sequence>
<dbReference type="Pfam" id="PF08246">
    <property type="entry name" value="Inhibitor_I29"/>
    <property type="match status" value="1"/>
</dbReference>
<dbReference type="PROSITE" id="PS00139">
    <property type="entry name" value="THIOL_PROTEASE_CYS"/>
    <property type="match status" value="1"/>
</dbReference>
<protein>
    <submittedName>
        <fullName evidence="10">Digestive cysteine proteinase 1-like</fullName>
    </submittedName>
</protein>
<name>A0ABM1E431_PRICU</name>
<feature type="domain" description="Cathepsin propeptide inhibitor" evidence="8">
    <location>
        <begin position="266"/>
        <end position="322"/>
    </location>
</feature>
<dbReference type="InterPro" id="IPR000169">
    <property type="entry name" value="Pept_cys_AS"/>
</dbReference>
<dbReference type="SMART" id="SM00645">
    <property type="entry name" value="Pept_C1"/>
    <property type="match status" value="1"/>
</dbReference>
<dbReference type="InterPro" id="IPR013201">
    <property type="entry name" value="Prot_inhib_I29"/>
</dbReference>
<dbReference type="InterPro" id="IPR013128">
    <property type="entry name" value="Peptidase_C1A"/>
</dbReference>
<evidence type="ECO:0000256" key="2">
    <source>
        <dbReference type="ARBA" id="ARBA00022670"/>
    </source>
</evidence>
<evidence type="ECO:0000259" key="8">
    <source>
        <dbReference type="SMART" id="SM00848"/>
    </source>
</evidence>